<organism evidence="1 2">
    <name type="scientific">Carnegiea gigantea</name>
    <dbReference type="NCBI Taxonomy" id="171969"/>
    <lineage>
        <taxon>Eukaryota</taxon>
        <taxon>Viridiplantae</taxon>
        <taxon>Streptophyta</taxon>
        <taxon>Embryophyta</taxon>
        <taxon>Tracheophyta</taxon>
        <taxon>Spermatophyta</taxon>
        <taxon>Magnoliopsida</taxon>
        <taxon>eudicotyledons</taxon>
        <taxon>Gunneridae</taxon>
        <taxon>Pentapetalae</taxon>
        <taxon>Caryophyllales</taxon>
        <taxon>Cactineae</taxon>
        <taxon>Cactaceae</taxon>
        <taxon>Cactoideae</taxon>
        <taxon>Echinocereeae</taxon>
        <taxon>Carnegiea</taxon>
    </lineage>
</organism>
<proteinExistence type="predicted"/>
<dbReference type="AlphaFoldDB" id="A0A9Q1JM22"/>
<gene>
    <name evidence="1" type="ORF">Cgig2_016225</name>
</gene>
<keyword evidence="2" id="KW-1185">Reference proteome</keyword>
<dbReference type="Proteomes" id="UP001153076">
    <property type="component" value="Unassembled WGS sequence"/>
</dbReference>
<sequence>MELEKSVKDLNAHFEDFVGNYKTEQKQAEERFERFEAEQRRIFDQLEKLNMKFYGGTCHKCGEKVHKAKRYPHHALKPTEKDDAYRPADDVDEVVHLVEGEKKEEHVSLSLAQPVALVDAVVVRHRCRPTSRRRLPCWRRQHSAERGEERESFAHRSSWLGIRTQSPGATDFPFTGHRLFIARIFACISEGWGGRRFLSPPARSAPTYKSPATFSATGVSPDFRRRTVSDGLFQGQPGGGVGFDGVNSGEPFPPWVGVLLCPFHPALI</sequence>
<protein>
    <submittedName>
        <fullName evidence="1">Uncharacterized protein</fullName>
    </submittedName>
</protein>
<evidence type="ECO:0000313" key="1">
    <source>
        <dbReference type="EMBL" id="KAJ8424458.1"/>
    </source>
</evidence>
<comment type="caution">
    <text evidence="1">The sequence shown here is derived from an EMBL/GenBank/DDBJ whole genome shotgun (WGS) entry which is preliminary data.</text>
</comment>
<dbReference type="EMBL" id="JAKOGI010001675">
    <property type="protein sequence ID" value="KAJ8424458.1"/>
    <property type="molecule type" value="Genomic_DNA"/>
</dbReference>
<name>A0A9Q1JM22_9CARY</name>
<evidence type="ECO:0000313" key="2">
    <source>
        <dbReference type="Proteomes" id="UP001153076"/>
    </source>
</evidence>
<accession>A0A9Q1JM22</accession>
<reference evidence="1" key="1">
    <citation type="submission" date="2022-04" db="EMBL/GenBank/DDBJ databases">
        <title>Carnegiea gigantea Genome sequencing and assembly v2.</title>
        <authorList>
            <person name="Copetti D."/>
            <person name="Sanderson M.J."/>
            <person name="Burquez A."/>
            <person name="Wojciechowski M.F."/>
        </authorList>
    </citation>
    <scope>NUCLEOTIDE SEQUENCE</scope>
    <source>
        <strain evidence="1">SGP5-SGP5p</strain>
        <tissue evidence="1">Aerial part</tissue>
    </source>
</reference>